<dbReference type="InterPro" id="IPR004358">
    <property type="entry name" value="Sig_transdc_His_kin-like_C"/>
</dbReference>
<dbReference type="SUPFAM" id="SSF47384">
    <property type="entry name" value="Homodimeric domain of signal transducing histidine kinase"/>
    <property type="match status" value="1"/>
</dbReference>
<keyword evidence="17" id="KW-1185">Reference proteome</keyword>
<dbReference type="PANTHER" id="PTHR43065:SF46">
    <property type="entry name" value="C4-DICARBOXYLATE TRANSPORT SENSOR PROTEIN DCTB"/>
    <property type="match status" value="1"/>
</dbReference>
<feature type="transmembrane region" description="Helical" evidence="14">
    <location>
        <begin position="63"/>
        <end position="85"/>
    </location>
</feature>
<dbReference type="CDD" id="cd00082">
    <property type="entry name" value="HisKA"/>
    <property type="match status" value="1"/>
</dbReference>
<feature type="transmembrane region" description="Helical" evidence="14">
    <location>
        <begin position="127"/>
        <end position="144"/>
    </location>
</feature>
<evidence type="ECO:0000256" key="1">
    <source>
        <dbReference type="ARBA" id="ARBA00000085"/>
    </source>
</evidence>
<evidence type="ECO:0000313" key="16">
    <source>
        <dbReference type="EMBL" id="MBD7943954.1"/>
    </source>
</evidence>
<sequence length="411" mass="47075">MLQTFLINILFITLPVLLFVVFLDNKKRKEYIYFFILSSSISMILCMIYPIRLELGFTVDLRYIPFFTLALYGGYKKLFPLYIILNIVRFFVGGEGVIQSFIFSTVAFAIVPLMHKRFINYSPKKRIFTGILMVLINDLTYLISLTTFFDKLTTEYWTVAAYIIVTYVIVMLFNLSMVEKILSNIKQRDNFLRAERLHVMSELSASVSHEIRNPLTVTNGFLQLLSVSKDITPNDKVYIDYSLKELNRAENILNDFLAFAKPQSVHMVQSTLEEELVYVKNVMMPYAKFHEVEILLLFQNTVKIKFDQNQMKQCIINLLKNGVESMKGKGGLLLVRAEQQGKNLIITIEDEGIGMTSEEISQLGKPYYSNKKEGTGLGMLMVYGTISTLKGNVEVKSQKGKGTIFTITIPV</sequence>
<dbReference type="Gene3D" id="3.30.565.10">
    <property type="entry name" value="Histidine kinase-like ATPase, C-terminal domain"/>
    <property type="match status" value="1"/>
</dbReference>
<evidence type="ECO:0000256" key="3">
    <source>
        <dbReference type="ARBA" id="ARBA00012438"/>
    </source>
</evidence>
<organism evidence="16 17">
    <name type="scientific">Psychrobacillus faecigallinarum</name>
    <dbReference type="NCBI Taxonomy" id="2762235"/>
    <lineage>
        <taxon>Bacteria</taxon>
        <taxon>Bacillati</taxon>
        <taxon>Bacillota</taxon>
        <taxon>Bacilli</taxon>
        <taxon>Bacillales</taxon>
        <taxon>Bacillaceae</taxon>
        <taxon>Psychrobacillus</taxon>
    </lineage>
</organism>
<gene>
    <name evidence="16" type="ORF">H9650_07455</name>
</gene>
<evidence type="ECO:0000256" key="2">
    <source>
        <dbReference type="ARBA" id="ARBA00004651"/>
    </source>
</evidence>
<keyword evidence="4" id="KW-1003">Cell membrane</keyword>
<evidence type="ECO:0000256" key="13">
    <source>
        <dbReference type="ARBA" id="ARBA00023136"/>
    </source>
</evidence>
<dbReference type="InterPro" id="IPR005467">
    <property type="entry name" value="His_kinase_dom"/>
</dbReference>
<dbReference type="Gene3D" id="1.10.287.130">
    <property type="match status" value="1"/>
</dbReference>
<evidence type="ECO:0000313" key="17">
    <source>
        <dbReference type="Proteomes" id="UP000640786"/>
    </source>
</evidence>
<dbReference type="PROSITE" id="PS50109">
    <property type="entry name" value="HIS_KIN"/>
    <property type="match status" value="1"/>
</dbReference>
<evidence type="ECO:0000259" key="15">
    <source>
        <dbReference type="PROSITE" id="PS50109"/>
    </source>
</evidence>
<evidence type="ECO:0000256" key="11">
    <source>
        <dbReference type="ARBA" id="ARBA00022989"/>
    </source>
</evidence>
<comment type="subcellular location">
    <subcellularLocation>
        <location evidence="2">Cell membrane</location>
        <topology evidence="2">Multi-pass membrane protein</topology>
    </subcellularLocation>
</comment>
<dbReference type="EMBL" id="JACSQO010000002">
    <property type="protein sequence ID" value="MBD7943954.1"/>
    <property type="molecule type" value="Genomic_DNA"/>
</dbReference>
<dbReference type="PRINTS" id="PR00344">
    <property type="entry name" value="BCTRLSENSOR"/>
</dbReference>
<evidence type="ECO:0000256" key="5">
    <source>
        <dbReference type="ARBA" id="ARBA00022553"/>
    </source>
</evidence>
<dbReference type="InterPro" id="IPR003594">
    <property type="entry name" value="HATPase_dom"/>
</dbReference>
<dbReference type="Proteomes" id="UP000640786">
    <property type="component" value="Unassembled WGS sequence"/>
</dbReference>
<comment type="caution">
    <text evidence="16">The sequence shown here is derived from an EMBL/GenBank/DDBJ whole genome shotgun (WGS) entry which is preliminary data.</text>
</comment>
<keyword evidence="10" id="KW-0067">ATP-binding</keyword>
<feature type="transmembrane region" description="Helical" evidence="14">
    <location>
        <begin position="156"/>
        <end position="178"/>
    </location>
</feature>
<dbReference type="Pfam" id="PF02518">
    <property type="entry name" value="HATPase_c"/>
    <property type="match status" value="1"/>
</dbReference>
<keyword evidence="8" id="KW-0547">Nucleotide-binding</keyword>
<evidence type="ECO:0000256" key="7">
    <source>
        <dbReference type="ARBA" id="ARBA00022692"/>
    </source>
</evidence>
<feature type="domain" description="Histidine kinase" evidence="15">
    <location>
        <begin position="206"/>
        <end position="411"/>
    </location>
</feature>
<dbReference type="InterPro" id="IPR036890">
    <property type="entry name" value="HATPase_C_sf"/>
</dbReference>
<evidence type="ECO:0000256" key="12">
    <source>
        <dbReference type="ARBA" id="ARBA00023012"/>
    </source>
</evidence>
<dbReference type="SUPFAM" id="SSF55874">
    <property type="entry name" value="ATPase domain of HSP90 chaperone/DNA topoisomerase II/histidine kinase"/>
    <property type="match status" value="1"/>
</dbReference>
<dbReference type="EC" id="2.7.13.3" evidence="3"/>
<dbReference type="Pfam" id="PF07694">
    <property type="entry name" value="5TM-5TMR_LYT"/>
    <property type="match status" value="1"/>
</dbReference>
<dbReference type="GO" id="GO:0016301">
    <property type="term" value="F:kinase activity"/>
    <property type="evidence" value="ECO:0007669"/>
    <property type="project" value="UniProtKB-KW"/>
</dbReference>
<evidence type="ECO:0000256" key="10">
    <source>
        <dbReference type="ARBA" id="ARBA00022840"/>
    </source>
</evidence>
<evidence type="ECO:0000256" key="9">
    <source>
        <dbReference type="ARBA" id="ARBA00022777"/>
    </source>
</evidence>
<comment type="catalytic activity">
    <reaction evidence="1">
        <text>ATP + protein L-histidine = ADP + protein N-phospho-L-histidine.</text>
        <dbReference type="EC" id="2.7.13.3"/>
    </reaction>
</comment>
<feature type="transmembrane region" description="Helical" evidence="14">
    <location>
        <begin position="5"/>
        <end position="25"/>
    </location>
</feature>
<dbReference type="SMART" id="SM00388">
    <property type="entry name" value="HisKA"/>
    <property type="match status" value="1"/>
</dbReference>
<dbReference type="PANTHER" id="PTHR43065">
    <property type="entry name" value="SENSOR HISTIDINE KINASE"/>
    <property type="match status" value="1"/>
</dbReference>
<evidence type="ECO:0000256" key="6">
    <source>
        <dbReference type="ARBA" id="ARBA00022679"/>
    </source>
</evidence>
<keyword evidence="13 14" id="KW-0472">Membrane</keyword>
<name>A0ABR8R830_9BACI</name>
<accession>A0ABR8R830</accession>
<feature type="transmembrane region" description="Helical" evidence="14">
    <location>
        <begin position="31"/>
        <end position="51"/>
    </location>
</feature>
<keyword evidence="12" id="KW-0902">Two-component regulatory system</keyword>
<proteinExistence type="predicted"/>
<dbReference type="InterPro" id="IPR003661">
    <property type="entry name" value="HisK_dim/P_dom"/>
</dbReference>
<dbReference type="InterPro" id="IPR011620">
    <property type="entry name" value="Sig_transdc_His_kinase_LytS_TM"/>
</dbReference>
<evidence type="ECO:0000256" key="4">
    <source>
        <dbReference type="ARBA" id="ARBA00022475"/>
    </source>
</evidence>
<evidence type="ECO:0000256" key="8">
    <source>
        <dbReference type="ARBA" id="ARBA00022741"/>
    </source>
</evidence>
<feature type="transmembrane region" description="Helical" evidence="14">
    <location>
        <begin position="97"/>
        <end position="115"/>
    </location>
</feature>
<reference evidence="16 17" key="1">
    <citation type="submission" date="2020-08" db="EMBL/GenBank/DDBJ databases">
        <title>A Genomic Blueprint of the Chicken Gut Microbiome.</title>
        <authorList>
            <person name="Gilroy R."/>
            <person name="Ravi A."/>
            <person name="Getino M."/>
            <person name="Pursley I."/>
            <person name="Horton D.L."/>
            <person name="Alikhan N.-F."/>
            <person name="Baker D."/>
            <person name="Gharbi K."/>
            <person name="Hall N."/>
            <person name="Watson M."/>
            <person name="Adriaenssens E.M."/>
            <person name="Foster-Nyarko E."/>
            <person name="Jarju S."/>
            <person name="Secka A."/>
            <person name="Antonio M."/>
            <person name="Oren A."/>
            <person name="Chaudhuri R."/>
            <person name="La Ragione R.M."/>
            <person name="Hildebrand F."/>
            <person name="Pallen M.J."/>
        </authorList>
    </citation>
    <scope>NUCLEOTIDE SEQUENCE [LARGE SCALE GENOMIC DNA]</scope>
    <source>
        <strain evidence="16 17">Sa2BUA9</strain>
    </source>
</reference>
<keyword evidence="5" id="KW-0597">Phosphoprotein</keyword>
<keyword evidence="6" id="KW-0808">Transferase</keyword>
<dbReference type="InterPro" id="IPR036097">
    <property type="entry name" value="HisK_dim/P_sf"/>
</dbReference>
<dbReference type="SMART" id="SM00387">
    <property type="entry name" value="HATPase_c"/>
    <property type="match status" value="1"/>
</dbReference>
<protein>
    <recommendedName>
        <fullName evidence="3">histidine kinase</fullName>
        <ecNumber evidence="3">2.7.13.3</ecNumber>
    </recommendedName>
</protein>
<dbReference type="RefSeq" id="WP_151109543.1">
    <property type="nucleotide sequence ID" value="NZ_JACSQO010000002.1"/>
</dbReference>
<evidence type="ECO:0000256" key="14">
    <source>
        <dbReference type="SAM" id="Phobius"/>
    </source>
</evidence>
<keyword evidence="11 14" id="KW-1133">Transmembrane helix</keyword>
<keyword evidence="7 14" id="KW-0812">Transmembrane</keyword>
<dbReference type="Pfam" id="PF00512">
    <property type="entry name" value="HisKA"/>
    <property type="match status" value="1"/>
</dbReference>
<keyword evidence="9 16" id="KW-0418">Kinase</keyword>